<accession>A0AAJ4MVI6</accession>
<keyword evidence="2" id="KW-0418">Kinase</keyword>
<dbReference type="InterPro" id="IPR036890">
    <property type="entry name" value="HATPase_C_sf"/>
</dbReference>
<dbReference type="InterPro" id="IPR050482">
    <property type="entry name" value="Sensor_HK_TwoCompSys"/>
</dbReference>
<dbReference type="InterPro" id="IPR011712">
    <property type="entry name" value="Sig_transdc_His_kin_sub3_dim/P"/>
</dbReference>
<sequence>MPDRGSSTLLRILPLGMAAALLLCLFPPLKALRQRQARGQAIIDSASDAIISIDSGQIILHANAAAARLFDDTPDGMRGMRLGHYILRDLRTLDGLGKHDGDPPFGDISQELRLTGRRATDYTLTGRRSDGAMFPLEGSLSAMQEDGHSVFTIIVRDISARQQMHEQLARSFSQLRELSSALQSIREEERKHIARELHDDLGQLLATLRVDLTLVRQHTDTTASLQALLHSMDGLLVTAITSLRRIASNLRPRALDEGGLYFALQKLRHDFLLRRAIHFDLLADEADLVLDDARSTAIYRIVQEALTNIARHAEASHITIALHRIDSSLAITIQDDGRGIAEHDLEKATALGLLGMRERVWGLNGSIHIGADSELGGTRIDISLPMHAEAAAAAAMQ</sequence>
<feature type="domain" description="PAC" evidence="5">
    <location>
        <begin position="118"/>
        <end position="170"/>
    </location>
</feature>
<dbReference type="InterPro" id="IPR005467">
    <property type="entry name" value="His_kinase_dom"/>
</dbReference>
<keyword evidence="3" id="KW-0902">Two-component regulatory system</keyword>
<proteinExistence type="predicted"/>
<dbReference type="Pfam" id="PF07730">
    <property type="entry name" value="HisKA_3"/>
    <property type="match status" value="1"/>
</dbReference>
<dbReference type="AlphaFoldDB" id="A0AAJ4MVI6"/>
<dbReference type="InterPro" id="IPR003594">
    <property type="entry name" value="HATPase_dom"/>
</dbReference>
<evidence type="ECO:0000256" key="1">
    <source>
        <dbReference type="ARBA" id="ARBA00022679"/>
    </source>
</evidence>
<dbReference type="SUPFAM" id="SSF55874">
    <property type="entry name" value="ATPase domain of HSP90 chaperone/DNA topoisomerase II/histidine kinase"/>
    <property type="match status" value="1"/>
</dbReference>
<dbReference type="NCBIfam" id="TIGR00229">
    <property type="entry name" value="sensory_box"/>
    <property type="match status" value="1"/>
</dbReference>
<dbReference type="PANTHER" id="PTHR24421">
    <property type="entry name" value="NITRATE/NITRITE SENSOR PROTEIN NARX-RELATED"/>
    <property type="match status" value="1"/>
</dbReference>
<feature type="domain" description="Histidine kinase" evidence="4">
    <location>
        <begin position="192"/>
        <end position="388"/>
    </location>
</feature>
<dbReference type="InterPro" id="IPR035965">
    <property type="entry name" value="PAS-like_dom_sf"/>
</dbReference>
<evidence type="ECO:0000259" key="4">
    <source>
        <dbReference type="PROSITE" id="PS50109"/>
    </source>
</evidence>
<dbReference type="PROSITE" id="PS50113">
    <property type="entry name" value="PAC"/>
    <property type="match status" value="1"/>
</dbReference>
<dbReference type="Gene3D" id="3.30.565.10">
    <property type="entry name" value="Histidine kinase-like ATPase, C-terminal domain"/>
    <property type="match status" value="1"/>
</dbReference>
<dbReference type="InterPro" id="IPR000700">
    <property type="entry name" value="PAS-assoc_C"/>
</dbReference>
<dbReference type="InterPro" id="IPR000014">
    <property type="entry name" value="PAS"/>
</dbReference>
<evidence type="ECO:0000259" key="5">
    <source>
        <dbReference type="PROSITE" id="PS50113"/>
    </source>
</evidence>
<dbReference type="SMART" id="SM00387">
    <property type="entry name" value="HATPase_c"/>
    <property type="match status" value="1"/>
</dbReference>
<dbReference type="GO" id="GO:0000155">
    <property type="term" value="F:phosphorelay sensor kinase activity"/>
    <property type="evidence" value="ECO:0007669"/>
    <property type="project" value="InterPro"/>
</dbReference>
<name>A0AAJ4MVI6_9BURK</name>
<dbReference type="SMART" id="SM00091">
    <property type="entry name" value="PAS"/>
    <property type="match status" value="1"/>
</dbReference>
<dbReference type="Pfam" id="PF02518">
    <property type="entry name" value="HATPase_c"/>
    <property type="match status" value="1"/>
</dbReference>
<dbReference type="EMBL" id="CP071520">
    <property type="protein sequence ID" value="QSX98010.1"/>
    <property type="molecule type" value="Genomic_DNA"/>
</dbReference>
<evidence type="ECO:0000313" key="7">
    <source>
        <dbReference type="Proteomes" id="UP000662821"/>
    </source>
</evidence>
<dbReference type="PANTHER" id="PTHR24421:SF59">
    <property type="entry name" value="OXYGEN SENSOR HISTIDINE KINASE NREB"/>
    <property type="match status" value="1"/>
</dbReference>
<dbReference type="Gene3D" id="1.20.5.1930">
    <property type="match status" value="1"/>
</dbReference>
<organism evidence="6 7">
    <name type="scientific">Janthinobacterium lividum</name>
    <dbReference type="NCBI Taxonomy" id="29581"/>
    <lineage>
        <taxon>Bacteria</taxon>
        <taxon>Pseudomonadati</taxon>
        <taxon>Pseudomonadota</taxon>
        <taxon>Betaproteobacteria</taxon>
        <taxon>Burkholderiales</taxon>
        <taxon>Oxalobacteraceae</taxon>
        <taxon>Janthinobacterium</taxon>
    </lineage>
</organism>
<dbReference type="Gene3D" id="3.30.450.20">
    <property type="entry name" value="PAS domain"/>
    <property type="match status" value="1"/>
</dbReference>
<dbReference type="CDD" id="cd00130">
    <property type="entry name" value="PAS"/>
    <property type="match status" value="1"/>
</dbReference>
<evidence type="ECO:0000256" key="2">
    <source>
        <dbReference type="ARBA" id="ARBA00022777"/>
    </source>
</evidence>
<dbReference type="Pfam" id="PF13426">
    <property type="entry name" value="PAS_9"/>
    <property type="match status" value="1"/>
</dbReference>
<dbReference type="GO" id="GO:0046983">
    <property type="term" value="F:protein dimerization activity"/>
    <property type="evidence" value="ECO:0007669"/>
    <property type="project" value="InterPro"/>
</dbReference>
<dbReference type="RefSeq" id="WP_099389331.1">
    <property type="nucleotide sequence ID" value="NZ_CP071520.1"/>
</dbReference>
<dbReference type="Proteomes" id="UP000662821">
    <property type="component" value="Chromosome"/>
</dbReference>
<dbReference type="CDD" id="cd16917">
    <property type="entry name" value="HATPase_UhpB-NarQ-NarX-like"/>
    <property type="match status" value="1"/>
</dbReference>
<reference evidence="6 7" key="1">
    <citation type="submission" date="2021-03" db="EMBL/GenBank/DDBJ databases">
        <title>Draft genome sequence of Janthinobacterium sp. strain PLB02 isolated from infected primmorphs (Lubomirskia baicalensis).</title>
        <authorList>
            <person name="Chernogor L.I."/>
            <person name="Belikov S.I."/>
            <person name="Petrushin I.S."/>
        </authorList>
    </citation>
    <scope>NUCLEOTIDE SEQUENCE [LARGE SCALE GENOMIC DNA]</scope>
    <source>
        <strain evidence="6 7">PLB02</strain>
    </source>
</reference>
<dbReference type="SUPFAM" id="SSF55785">
    <property type="entry name" value="PYP-like sensor domain (PAS domain)"/>
    <property type="match status" value="1"/>
</dbReference>
<evidence type="ECO:0000256" key="3">
    <source>
        <dbReference type="ARBA" id="ARBA00023012"/>
    </source>
</evidence>
<evidence type="ECO:0000313" key="6">
    <source>
        <dbReference type="EMBL" id="QSX98010.1"/>
    </source>
</evidence>
<gene>
    <name evidence="6" type="ORF">J3P46_08895</name>
</gene>
<dbReference type="GO" id="GO:0016020">
    <property type="term" value="C:membrane"/>
    <property type="evidence" value="ECO:0007669"/>
    <property type="project" value="InterPro"/>
</dbReference>
<keyword evidence="1" id="KW-0808">Transferase</keyword>
<dbReference type="PROSITE" id="PS50109">
    <property type="entry name" value="HIS_KIN"/>
    <property type="match status" value="1"/>
</dbReference>
<protein>
    <submittedName>
        <fullName evidence="6">PAS domain S-box protein</fullName>
    </submittedName>
</protein>